<evidence type="ECO:0000256" key="2">
    <source>
        <dbReference type="SAM" id="Phobius"/>
    </source>
</evidence>
<keyword evidence="4" id="KW-1185">Reference proteome</keyword>
<evidence type="ECO:0000313" key="3">
    <source>
        <dbReference type="EMBL" id="KAJ6719663.1"/>
    </source>
</evidence>
<proteinExistence type="predicted"/>
<keyword evidence="2" id="KW-0472">Membrane</keyword>
<dbReference type="EMBL" id="JAPFFK010000014">
    <property type="protein sequence ID" value="KAJ6719663.1"/>
    <property type="molecule type" value="Genomic_DNA"/>
</dbReference>
<reference evidence="3" key="1">
    <citation type="submission" date="2022-11" db="EMBL/GenBank/DDBJ databases">
        <authorList>
            <person name="Hyden B.L."/>
            <person name="Feng K."/>
            <person name="Yates T."/>
            <person name="Jawdy S."/>
            <person name="Smart L.B."/>
            <person name="Muchero W."/>
        </authorList>
    </citation>
    <scope>NUCLEOTIDE SEQUENCE</scope>
    <source>
        <tissue evidence="3">Shoot tip</tissue>
    </source>
</reference>
<gene>
    <name evidence="3" type="ORF">OIU79_007333</name>
</gene>
<evidence type="ECO:0008006" key="5">
    <source>
        <dbReference type="Google" id="ProtNLM"/>
    </source>
</evidence>
<comment type="caution">
    <text evidence="3">The sequence shown here is derived from an EMBL/GenBank/DDBJ whole genome shotgun (WGS) entry which is preliminary data.</text>
</comment>
<name>A0A9Q0TXL0_SALPP</name>
<keyword evidence="2" id="KW-1133">Transmembrane helix</keyword>
<reference evidence="3" key="2">
    <citation type="journal article" date="2023" name="Int. J. Mol. Sci.">
        <title>De Novo Assembly and Annotation of 11 Diverse Shrub Willow (Salix) Genomes Reveals Novel Gene Organization in Sex-Linked Regions.</title>
        <authorList>
            <person name="Hyden B."/>
            <person name="Feng K."/>
            <person name="Yates T.B."/>
            <person name="Jawdy S."/>
            <person name="Cereghino C."/>
            <person name="Smart L.B."/>
            <person name="Muchero W."/>
        </authorList>
    </citation>
    <scope>NUCLEOTIDE SEQUENCE</scope>
    <source>
        <tissue evidence="3">Shoot tip</tissue>
    </source>
</reference>
<protein>
    <recommendedName>
        <fullName evidence="5">Transmembrane protein</fullName>
    </recommendedName>
</protein>
<keyword evidence="2" id="KW-0812">Transmembrane</keyword>
<evidence type="ECO:0000313" key="4">
    <source>
        <dbReference type="Proteomes" id="UP001151532"/>
    </source>
</evidence>
<dbReference type="Proteomes" id="UP001151532">
    <property type="component" value="Chromosome 10"/>
</dbReference>
<feature type="compositionally biased region" description="Low complexity" evidence="1">
    <location>
        <begin position="1"/>
        <end position="11"/>
    </location>
</feature>
<dbReference type="AlphaFoldDB" id="A0A9Q0TXL0"/>
<feature type="compositionally biased region" description="Polar residues" evidence="1">
    <location>
        <begin position="22"/>
        <end position="33"/>
    </location>
</feature>
<feature type="transmembrane region" description="Helical" evidence="2">
    <location>
        <begin position="53"/>
        <end position="70"/>
    </location>
</feature>
<organism evidence="3 4">
    <name type="scientific">Salix purpurea</name>
    <name type="common">Purple osier willow</name>
    <dbReference type="NCBI Taxonomy" id="77065"/>
    <lineage>
        <taxon>Eukaryota</taxon>
        <taxon>Viridiplantae</taxon>
        <taxon>Streptophyta</taxon>
        <taxon>Embryophyta</taxon>
        <taxon>Tracheophyta</taxon>
        <taxon>Spermatophyta</taxon>
        <taxon>Magnoliopsida</taxon>
        <taxon>eudicotyledons</taxon>
        <taxon>Gunneridae</taxon>
        <taxon>Pentapetalae</taxon>
        <taxon>rosids</taxon>
        <taxon>fabids</taxon>
        <taxon>Malpighiales</taxon>
        <taxon>Salicaceae</taxon>
        <taxon>Saliceae</taxon>
        <taxon>Salix</taxon>
    </lineage>
</organism>
<evidence type="ECO:0000256" key="1">
    <source>
        <dbReference type="SAM" id="MobiDB-lite"/>
    </source>
</evidence>
<feature type="region of interest" description="Disordered" evidence="1">
    <location>
        <begin position="1"/>
        <end position="33"/>
    </location>
</feature>
<accession>A0A9Q0TXL0</accession>
<sequence>MHPFSPSFSSSLANPSKALASPSATSPHLSPSSLKISTIAEPSLRLELVESKHARMMLFLILISFILYTISKITSGFYN</sequence>